<dbReference type="SUPFAM" id="SSF52151">
    <property type="entry name" value="FabD/lysophospholipase-like"/>
    <property type="match status" value="1"/>
</dbReference>
<dbReference type="Gene3D" id="3.40.366.10">
    <property type="entry name" value="Malonyl-Coenzyme A Acyl Carrier Protein, domain 2"/>
    <property type="match status" value="1"/>
</dbReference>
<proteinExistence type="inferred from homology"/>
<evidence type="ECO:0000259" key="5">
    <source>
        <dbReference type="SMART" id="SM00827"/>
    </source>
</evidence>
<evidence type="ECO:0000256" key="1">
    <source>
        <dbReference type="ARBA" id="ARBA00022679"/>
    </source>
</evidence>
<dbReference type="InterPro" id="IPR014043">
    <property type="entry name" value="Acyl_transferase_dom"/>
</dbReference>
<evidence type="ECO:0000313" key="6">
    <source>
        <dbReference type="EMBL" id="GAA0745503.1"/>
    </source>
</evidence>
<reference evidence="7" key="1">
    <citation type="journal article" date="2019" name="Int. J. Syst. Evol. Microbiol.">
        <title>The Global Catalogue of Microorganisms (GCM) 10K type strain sequencing project: providing services to taxonomists for standard genome sequencing and annotation.</title>
        <authorList>
            <consortium name="The Broad Institute Genomics Platform"/>
            <consortium name="The Broad Institute Genome Sequencing Center for Infectious Disease"/>
            <person name="Wu L."/>
            <person name="Ma J."/>
        </authorList>
    </citation>
    <scope>NUCLEOTIDE SEQUENCE [LARGE SCALE GENOMIC DNA]</scope>
    <source>
        <strain evidence="7">JCM 1407</strain>
    </source>
</reference>
<comment type="caution">
    <text evidence="6">The sequence shown here is derived from an EMBL/GenBank/DDBJ whole genome shotgun (WGS) entry which is preliminary data.</text>
</comment>
<evidence type="ECO:0000256" key="2">
    <source>
        <dbReference type="ARBA" id="ARBA00023315"/>
    </source>
</evidence>
<evidence type="ECO:0000256" key="3">
    <source>
        <dbReference type="ARBA" id="ARBA00048462"/>
    </source>
</evidence>
<accession>A0ABP3UZG5</accession>
<evidence type="ECO:0000256" key="4">
    <source>
        <dbReference type="PIRNR" id="PIRNR000446"/>
    </source>
</evidence>
<dbReference type="RefSeq" id="WP_343763171.1">
    <property type="nucleotide sequence ID" value="NZ_BAAACG010000016.1"/>
</dbReference>
<dbReference type="Pfam" id="PF00698">
    <property type="entry name" value="Acyl_transf_1"/>
    <property type="match status" value="1"/>
</dbReference>
<dbReference type="SUPFAM" id="SSF55048">
    <property type="entry name" value="Probable ACP-binding domain of malonyl-CoA ACP transacylase"/>
    <property type="match status" value="1"/>
</dbReference>
<organism evidence="6 7">
    <name type="scientific">Clostridium oceanicum</name>
    <dbReference type="NCBI Taxonomy" id="1543"/>
    <lineage>
        <taxon>Bacteria</taxon>
        <taxon>Bacillati</taxon>
        <taxon>Bacillota</taxon>
        <taxon>Clostridia</taxon>
        <taxon>Eubacteriales</taxon>
        <taxon>Clostridiaceae</taxon>
        <taxon>Clostridium</taxon>
    </lineage>
</organism>
<dbReference type="PANTHER" id="PTHR42681">
    <property type="entry name" value="MALONYL-COA-ACYL CARRIER PROTEIN TRANSACYLASE, MITOCHONDRIAL"/>
    <property type="match status" value="1"/>
</dbReference>
<dbReference type="InterPro" id="IPR004410">
    <property type="entry name" value="Malonyl_CoA-ACP_transAc_FabD"/>
</dbReference>
<dbReference type="InterPro" id="IPR016036">
    <property type="entry name" value="Malonyl_transacylase_ACP-bd"/>
</dbReference>
<sequence length="315" mass="34493">MGKIAFVFSGQGAQYEGMGKELNTIPECREVFKAADKALGFSLSHMCFEGSKDELNKTENTQPAVLTVSIAAMKALESYGVNPDITAGLSLGEYSALVCSKVIDFKEAVSLVRKRGTYMEEAVPQGEGTMAAIIGLKKDKIKEVIEGAKPFGKVEVSNINCPGQIVIGGEVKAVEKACEIAKEKRALKCVMLKVSGPFHTSMLKKAADKLYDNLKNIEMNNIEIPVVTNVTGNFIEDKDKIKDTLKKQVMTTVLWEDCVNTMLNDGVDVFIELGPSKVLSSFIKKVNRKVKILNVEDLKSLDKTVNELKNLGYIK</sequence>
<keyword evidence="2 4" id="KW-0012">Acyltransferase</keyword>
<dbReference type="Gene3D" id="3.30.70.250">
    <property type="entry name" value="Malonyl-CoA ACP transacylase, ACP-binding"/>
    <property type="match status" value="1"/>
</dbReference>
<comment type="catalytic activity">
    <reaction evidence="3 4">
        <text>holo-[ACP] + malonyl-CoA = malonyl-[ACP] + CoA</text>
        <dbReference type="Rhea" id="RHEA:41792"/>
        <dbReference type="Rhea" id="RHEA-COMP:9623"/>
        <dbReference type="Rhea" id="RHEA-COMP:9685"/>
        <dbReference type="ChEBI" id="CHEBI:57287"/>
        <dbReference type="ChEBI" id="CHEBI:57384"/>
        <dbReference type="ChEBI" id="CHEBI:64479"/>
        <dbReference type="ChEBI" id="CHEBI:78449"/>
        <dbReference type="EC" id="2.3.1.39"/>
    </reaction>
</comment>
<feature type="domain" description="Malonyl-CoA:ACP transacylase (MAT)" evidence="5">
    <location>
        <begin position="7"/>
        <end position="290"/>
    </location>
</feature>
<dbReference type="InterPro" id="IPR016035">
    <property type="entry name" value="Acyl_Trfase/lysoPLipase"/>
</dbReference>
<dbReference type="PIRSF" id="PIRSF000446">
    <property type="entry name" value="Mct"/>
    <property type="match status" value="1"/>
</dbReference>
<keyword evidence="7" id="KW-1185">Reference proteome</keyword>
<dbReference type="SMART" id="SM00827">
    <property type="entry name" value="PKS_AT"/>
    <property type="match status" value="1"/>
</dbReference>
<dbReference type="NCBIfam" id="TIGR00128">
    <property type="entry name" value="fabD"/>
    <property type="match status" value="1"/>
</dbReference>
<protein>
    <recommendedName>
        <fullName evidence="4">Malonyl CoA-acyl carrier protein transacylase</fullName>
        <ecNumber evidence="4">2.3.1.39</ecNumber>
    </recommendedName>
</protein>
<dbReference type="InterPro" id="IPR050858">
    <property type="entry name" value="Mal-CoA-ACP_Trans/PKS_FabD"/>
</dbReference>
<dbReference type="InterPro" id="IPR001227">
    <property type="entry name" value="Ac_transferase_dom_sf"/>
</dbReference>
<evidence type="ECO:0000313" key="7">
    <source>
        <dbReference type="Proteomes" id="UP001501510"/>
    </source>
</evidence>
<dbReference type="PANTHER" id="PTHR42681:SF1">
    <property type="entry name" value="MALONYL-COA-ACYL CARRIER PROTEIN TRANSACYLASE, MITOCHONDRIAL"/>
    <property type="match status" value="1"/>
</dbReference>
<dbReference type="EMBL" id="BAAACG010000016">
    <property type="protein sequence ID" value="GAA0745503.1"/>
    <property type="molecule type" value="Genomic_DNA"/>
</dbReference>
<dbReference type="InterPro" id="IPR024925">
    <property type="entry name" value="Malonyl_CoA-ACP_transAc"/>
</dbReference>
<dbReference type="EC" id="2.3.1.39" evidence="4"/>
<comment type="similarity">
    <text evidence="4">Belongs to the fabD family.</text>
</comment>
<dbReference type="Proteomes" id="UP001501510">
    <property type="component" value="Unassembled WGS sequence"/>
</dbReference>
<gene>
    <name evidence="6" type="primary">fabD</name>
    <name evidence="6" type="ORF">GCM10008906_31910</name>
</gene>
<keyword evidence="1 4" id="KW-0808">Transferase</keyword>
<name>A0ABP3UZG5_9CLOT</name>